<dbReference type="STRING" id="1424294.Gferi_22150"/>
<dbReference type="RefSeq" id="WP_069980319.1">
    <property type="nucleotide sequence ID" value="NZ_CP017269.1"/>
</dbReference>
<dbReference type="Proteomes" id="UP000095743">
    <property type="component" value="Chromosome"/>
</dbReference>
<dbReference type="KEGG" id="gfe:Gferi_22150"/>
<sequence>MNCRTHKKNILGILAMIVILLLFVGCGQQKAVEKDQQDSIENNAVNNIETEESSSPASEEAVQDENAASAPVVVGQSPKTAPQQTAPVQNNNSNTNTPVKANNAAEVSKDKPSSSTEEGDKTVIPPEGANTRTPEQMREGMNNTLQGLVDNGTITKEQAEKIVDAIFSAGRQEGSGMRFTQSPFAALVEQGVITQEQADAVMNAMSNSKKQ</sequence>
<dbReference type="EMBL" id="CP017269">
    <property type="protein sequence ID" value="AOT72004.1"/>
    <property type="molecule type" value="Genomic_DNA"/>
</dbReference>
<dbReference type="PROSITE" id="PS51257">
    <property type="entry name" value="PROKAR_LIPOPROTEIN"/>
    <property type="match status" value="1"/>
</dbReference>
<feature type="compositionally biased region" description="Polar residues" evidence="1">
    <location>
        <begin position="39"/>
        <end position="48"/>
    </location>
</feature>
<dbReference type="AlphaFoldDB" id="A0A1D8GM61"/>
<proteinExistence type="predicted"/>
<organism evidence="2 3">
    <name type="scientific">Geosporobacter ferrireducens</name>
    <dbReference type="NCBI Taxonomy" id="1424294"/>
    <lineage>
        <taxon>Bacteria</taxon>
        <taxon>Bacillati</taxon>
        <taxon>Bacillota</taxon>
        <taxon>Clostridia</taxon>
        <taxon>Peptostreptococcales</taxon>
        <taxon>Thermotaleaceae</taxon>
        <taxon>Geosporobacter</taxon>
    </lineage>
</organism>
<evidence type="ECO:0000313" key="2">
    <source>
        <dbReference type="EMBL" id="AOT72004.1"/>
    </source>
</evidence>
<name>A0A1D8GM61_9FIRM</name>
<keyword evidence="3" id="KW-1185">Reference proteome</keyword>
<accession>A0A1D8GM61</accession>
<gene>
    <name evidence="2" type="ORF">Gferi_22150</name>
</gene>
<evidence type="ECO:0000256" key="1">
    <source>
        <dbReference type="SAM" id="MobiDB-lite"/>
    </source>
</evidence>
<evidence type="ECO:0000313" key="3">
    <source>
        <dbReference type="Proteomes" id="UP000095743"/>
    </source>
</evidence>
<protein>
    <submittedName>
        <fullName evidence="2">Uncharacterized protein</fullName>
    </submittedName>
</protein>
<dbReference type="OrthoDB" id="1797287at2"/>
<feature type="compositionally biased region" description="Polar residues" evidence="1">
    <location>
        <begin position="77"/>
        <end position="100"/>
    </location>
</feature>
<feature type="region of interest" description="Disordered" evidence="1">
    <location>
        <begin position="33"/>
        <end position="135"/>
    </location>
</feature>
<reference evidence="2 3" key="1">
    <citation type="submission" date="2016-09" db="EMBL/GenBank/DDBJ databases">
        <title>Genomic analysis reveals versatility of anaerobic energy metabolism of Geosporobacter ferrireducens IRF9 of phylum Firmicutes.</title>
        <authorList>
            <person name="Kim S.-J."/>
        </authorList>
    </citation>
    <scope>NUCLEOTIDE SEQUENCE [LARGE SCALE GENOMIC DNA]</scope>
    <source>
        <strain evidence="2 3">IRF9</strain>
    </source>
</reference>